<evidence type="ECO:0000313" key="11">
    <source>
        <dbReference type="EMBL" id="BAR99812.1"/>
    </source>
</evidence>
<evidence type="ECO:0000256" key="2">
    <source>
        <dbReference type="ARBA" id="ARBA00022679"/>
    </source>
</evidence>
<evidence type="ECO:0000256" key="3">
    <source>
        <dbReference type="ARBA" id="ARBA00022694"/>
    </source>
</evidence>
<evidence type="ECO:0000259" key="9">
    <source>
        <dbReference type="Pfam" id="PF01743"/>
    </source>
</evidence>
<evidence type="ECO:0000256" key="6">
    <source>
        <dbReference type="ARBA" id="ARBA00022741"/>
    </source>
</evidence>
<name>A0A0H5BC25_BLAVI</name>
<evidence type="ECO:0000313" key="12">
    <source>
        <dbReference type="EMBL" id="CUU42919.1"/>
    </source>
</evidence>
<keyword evidence="6" id="KW-0547">Nucleotide-binding</keyword>
<dbReference type="SUPFAM" id="SSF81891">
    <property type="entry name" value="Poly A polymerase C-terminal region-like"/>
    <property type="match status" value="1"/>
</dbReference>
<dbReference type="PANTHER" id="PTHR46173:SF1">
    <property type="entry name" value="CCA TRNA NUCLEOTIDYLTRANSFERASE 1, MITOCHONDRIAL"/>
    <property type="match status" value="1"/>
</dbReference>
<dbReference type="GO" id="GO:0046872">
    <property type="term" value="F:metal ion binding"/>
    <property type="evidence" value="ECO:0007669"/>
    <property type="project" value="UniProtKB-KW"/>
</dbReference>
<reference evidence="12" key="2">
    <citation type="submission" date="2015-11" db="EMBL/GenBank/DDBJ databases">
        <authorList>
            <person name="Zhang Y."/>
            <person name="Guo Z."/>
        </authorList>
    </citation>
    <scope>NUCLEOTIDE SEQUENCE</scope>
    <source>
        <strain evidence="12">1</strain>
    </source>
</reference>
<feature type="domain" description="tRNA nucleotidyltransferase/poly(A) polymerase RNA and SrmB- binding" evidence="10">
    <location>
        <begin position="203"/>
        <end position="242"/>
    </location>
</feature>
<dbReference type="EMBL" id="LN907867">
    <property type="protein sequence ID" value="CUU42919.1"/>
    <property type="molecule type" value="Genomic_DNA"/>
</dbReference>
<gene>
    <name evidence="12" type="primary">cca</name>
    <name evidence="11" type="ORF">BV133_2219</name>
    <name evidence="12" type="ORF">BVIRIDIS_19350</name>
</gene>
<evidence type="ECO:0000313" key="13">
    <source>
        <dbReference type="Proteomes" id="UP000065734"/>
    </source>
</evidence>
<dbReference type="GO" id="GO:0008033">
    <property type="term" value="P:tRNA processing"/>
    <property type="evidence" value="ECO:0007669"/>
    <property type="project" value="UniProtKB-KW"/>
</dbReference>
<evidence type="ECO:0000256" key="5">
    <source>
        <dbReference type="ARBA" id="ARBA00022723"/>
    </source>
</evidence>
<accession>A0A0H5BC25</accession>
<dbReference type="KEGG" id="bvr:BVIR_2491"/>
<comment type="cofactor">
    <cofactor evidence="1">
        <name>Mg(2+)</name>
        <dbReference type="ChEBI" id="CHEBI:18420"/>
    </cofactor>
</comment>
<dbReference type="PANTHER" id="PTHR46173">
    <property type="entry name" value="CCA TRNA NUCLEOTIDYLTRANSFERASE 1, MITOCHONDRIAL"/>
    <property type="match status" value="1"/>
</dbReference>
<dbReference type="InterPro" id="IPR002646">
    <property type="entry name" value="PolA_pol_head_dom"/>
</dbReference>
<keyword evidence="8" id="KW-0694">RNA-binding</keyword>
<protein>
    <submittedName>
        <fullName evidence="12">CCA-adding enzyme</fullName>
        <ecNumber evidence="12">2.7.7.72</ecNumber>
    </submittedName>
    <submittedName>
        <fullName evidence="11">tRNA nucleotidyltransferase</fullName>
    </submittedName>
</protein>
<dbReference type="Proteomes" id="UP000065734">
    <property type="component" value="Chromosome I"/>
</dbReference>
<keyword evidence="13" id="KW-1185">Reference proteome</keyword>
<feature type="domain" description="Poly A polymerase head" evidence="9">
    <location>
        <begin position="36"/>
        <end position="158"/>
    </location>
</feature>
<keyword evidence="5" id="KW-0479">Metal-binding</keyword>
<evidence type="ECO:0000256" key="4">
    <source>
        <dbReference type="ARBA" id="ARBA00022695"/>
    </source>
</evidence>
<dbReference type="SUPFAM" id="SSF81301">
    <property type="entry name" value="Nucleotidyltransferase"/>
    <property type="match status" value="1"/>
</dbReference>
<proteinExistence type="inferred from homology"/>
<sequence length="421" mass="45124">MMVSTALVPSLATAAWLFDGPAARVLAVLDRDGEEARVVGGAVRNALLGLQPGDIDIATTALPDEVMRRARAAGLKPVPTGIDHGTVTVVTDGVGIEVTTLRQDVETFGRRAVVSFGRDWEADARRRDFTINAFSADRSGHVHDPIGGFDDLRQRKVRFIGDPARRIKEDYLRILRFFRFHAGYGAGRPDPDGLVACLRERAGLGRLSRERVRLELLKLFRADGAAATLAVMAETGLIQSVLGGIAAPAAFARLAAIEAACGLSPDPVRRLAVLAVRIKEDADRLHDRLRLANGETRRLHVIAAHHRQVERLSGAEARTLLYRLGADDYRDVVLAAFALSGAAADATDWAERLDLPAHWVPPRFPVKAADLIARGLAPGPALGQALARGEAAWIAAGFPLTPEAIARIVSGALEPADPAGR</sequence>
<evidence type="ECO:0000256" key="1">
    <source>
        <dbReference type="ARBA" id="ARBA00001946"/>
    </source>
</evidence>
<keyword evidence="3" id="KW-0819">tRNA processing</keyword>
<dbReference type="InterPro" id="IPR032828">
    <property type="entry name" value="PolyA_RNA-bd"/>
</dbReference>
<dbReference type="STRING" id="1079.BVIR_2491"/>
<dbReference type="GO" id="GO:0004810">
    <property type="term" value="F:CCA tRNA nucleotidyltransferase activity"/>
    <property type="evidence" value="ECO:0007669"/>
    <property type="project" value="UniProtKB-EC"/>
</dbReference>
<dbReference type="InterPro" id="IPR043519">
    <property type="entry name" value="NT_sf"/>
</dbReference>
<evidence type="ECO:0000259" key="10">
    <source>
        <dbReference type="Pfam" id="PF12627"/>
    </source>
</evidence>
<dbReference type="EC" id="2.7.7.72" evidence="12"/>
<dbReference type="Gene3D" id="1.10.3090.10">
    <property type="entry name" value="cca-adding enzyme, domain 2"/>
    <property type="match status" value="1"/>
</dbReference>
<dbReference type="Gene3D" id="3.30.460.10">
    <property type="entry name" value="Beta Polymerase, domain 2"/>
    <property type="match status" value="1"/>
</dbReference>
<reference evidence="13" key="3">
    <citation type="journal article" date="2016" name="Genome Announc.">
        <title>Revised genome sequence of the purple photosynthetic bacterium Blastochloris viridis.</title>
        <authorList>
            <person name="Liu L.N."/>
            <person name="Faulkner M."/>
            <person name="Liu X."/>
            <person name="Huang F."/>
            <person name="Darby A.C."/>
            <person name="Hall N."/>
        </authorList>
    </citation>
    <scope>NUCLEOTIDE SEQUENCE [LARGE SCALE GENOMIC DNA]</scope>
    <source>
        <strain evidence="13">ATCC 19567 / DSM 133 / F</strain>
    </source>
</reference>
<dbReference type="Pfam" id="PF12627">
    <property type="entry name" value="PolyA_pol_RNAbd"/>
    <property type="match status" value="1"/>
</dbReference>
<dbReference type="InterPro" id="IPR050264">
    <property type="entry name" value="Bact_CCA-adding_enz_type3_sf"/>
</dbReference>
<keyword evidence="7" id="KW-0460">Magnesium</keyword>
<dbReference type="CDD" id="cd05398">
    <property type="entry name" value="NT_ClassII-CCAase"/>
    <property type="match status" value="1"/>
</dbReference>
<evidence type="ECO:0000256" key="8">
    <source>
        <dbReference type="RuleBase" id="RU003953"/>
    </source>
</evidence>
<comment type="similarity">
    <text evidence="8">Belongs to the tRNA nucleotidyltransferase/poly(A) polymerase family.</text>
</comment>
<dbReference type="GO" id="GO:0000049">
    <property type="term" value="F:tRNA binding"/>
    <property type="evidence" value="ECO:0007669"/>
    <property type="project" value="TreeGrafter"/>
</dbReference>
<keyword evidence="2 8" id="KW-0808">Transferase</keyword>
<keyword evidence="4 12" id="KW-0548">Nucleotidyltransferase</keyword>
<organism evidence="12 13">
    <name type="scientific">Blastochloris viridis</name>
    <name type="common">Rhodopseudomonas viridis</name>
    <dbReference type="NCBI Taxonomy" id="1079"/>
    <lineage>
        <taxon>Bacteria</taxon>
        <taxon>Pseudomonadati</taxon>
        <taxon>Pseudomonadota</taxon>
        <taxon>Alphaproteobacteria</taxon>
        <taxon>Hyphomicrobiales</taxon>
        <taxon>Blastochloridaceae</taxon>
        <taxon>Blastochloris</taxon>
    </lineage>
</organism>
<dbReference type="RefSeq" id="WP_236823604.1">
    <property type="nucleotide sequence ID" value="NZ_AP014854.2"/>
</dbReference>
<reference evidence="11" key="1">
    <citation type="journal article" date="2015" name="Genome Announc.">
        <title>Complete Genome Sequence of the Bacteriochlorophyll b-Producing Photosynthetic Bacterium Blastochloris viridis.</title>
        <authorList>
            <person name="Tsukatani Y."/>
            <person name="Hirose Y."/>
            <person name="Harada J."/>
            <person name="Misawa N."/>
            <person name="Mori K."/>
            <person name="Inoue K."/>
            <person name="Tamiaki H."/>
        </authorList>
    </citation>
    <scope>NUCLEOTIDE SEQUENCE [LARGE SCALE GENOMIC DNA]</scope>
    <source>
        <strain evidence="11">DSM 133</strain>
    </source>
</reference>
<dbReference type="GO" id="GO:0000166">
    <property type="term" value="F:nucleotide binding"/>
    <property type="evidence" value="ECO:0007669"/>
    <property type="project" value="UniProtKB-KW"/>
</dbReference>
<dbReference type="Pfam" id="PF01743">
    <property type="entry name" value="PolyA_pol"/>
    <property type="match status" value="1"/>
</dbReference>
<dbReference type="EMBL" id="AP014854">
    <property type="protein sequence ID" value="BAR99812.1"/>
    <property type="molecule type" value="Genomic_DNA"/>
</dbReference>
<dbReference type="PATRIC" id="fig|1079.6.peg.2604"/>
<evidence type="ECO:0000256" key="7">
    <source>
        <dbReference type="ARBA" id="ARBA00022842"/>
    </source>
</evidence>
<dbReference type="AlphaFoldDB" id="A0A0H5BC25"/>